<keyword evidence="2" id="KW-1185">Reference proteome</keyword>
<reference evidence="1" key="1">
    <citation type="submission" date="2023-03" db="EMBL/GenBank/DDBJ databases">
        <title>Chromosome-scale reference genome and RAD-based genetic map of yellow starthistle (Centaurea solstitialis) reveal putative structural variation and QTLs associated with invader traits.</title>
        <authorList>
            <person name="Reatini B."/>
            <person name="Cang F.A."/>
            <person name="Jiang Q."/>
            <person name="Mckibben M.T.W."/>
            <person name="Barker M.S."/>
            <person name="Rieseberg L.H."/>
            <person name="Dlugosch K.M."/>
        </authorList>
    </citation>
    <scope>NUCLEOTIDE SEQUENCE</scope>
    <source>
        <strain evidence="1">CAN-66</strain>
        <tissue evidence="1">Leaf</tissue>
    </source>
</reference>
<dbReference type="EMBL" id="JARYMX010000007">
    <property type="protein sequence ID" value="KAJ9540291.1"/>
    <property type="molecule type" value="Genomic_DNA"/>
</dbReference>
<name>A0AA38W9L9_9ASTR</name>
<sequence length="118" mass="13353">MKYIPILNQAIDKEFDGQFTMKPLRQHSKLKLPTMVVGSHYCYLIMTGERVSPFKKIFRKQPKNGVPLNNGHDAPTTKKLYKCAFCIPYVVDDHAAICPHCDTQMNNKMSYVASSGTA</sequence>
<dbReference type="Proteomes" id="UP001172457">
    <property type="component" value="Chromosome 7"/>
</dbReference>
<proteinExistence type="predicted"/>
<evidence type="ECO:0000313" key="2">
    <source>
        <dbReference type="Proteomes" id="UP001172457"/>
    </source>
</evidence>
<dbReference type="AlphaFoldDB" id="A0AA38W9L9"/>
<evidence type="ECO:0000313" key="1">
    <source>
        <dbReference type="EMBL" id="KAJ9540291.1"/>
    </source>
</evidence>
<gene>
    <name evidence="1" type="ORF">OSB04_026797</name>
</gene>
<organism evidence="1 2">
    <name type="scientific">Centaurea solstitialis</name>
    <name type="common">yellow star-thistle</name>
    <dbReference type="NCBI Taxonomy" id="347529"/>
    <lineage>
        <taxon>Eukaryota</taxon>
        <taxon>Viridiplantae</taxon>
        <taxon>Streptophyta</taxon>
        <taxon>Embryophyta</taxon>
        <taxon>Tracheophyta</taxon>
        <taxon>Spermatophyta</taxon>
        <taxon>Magnoliopsida</taxon>
        <taxon>eudicotyledons</taxon>
        <taxon>Gunneridae</taxon>
        <taxon>Pentapetalae</taxon>
        <taxon>asterids</taxon>
        <taxon>campanulids</taxon>
        <taxon>Asterales</taxon>
        <taxon>Asteraceae</taxon>
        <taxon>Carduoideae</taxon>
        <taxon>Cardueae</taxon>
        <taxon>Centaureinae</taxon>
        <taxon>Centaurea</taxon>
    </lineage>
</organism>
<comment type="caution">
    <text evidence="1">The sequence shown here is derived from an EMBL/GenBank/DDBJ whole genome shotgun (WGS) entry which is preliminary data.</text>
</comment>
<accession>A0AA38W9L9</accession>
<protein>
    <submittedName>
        <fullName evidence="1">Uncharacterized protein</fullName>
    </submittedName>
</protein>